<protein>
    <recommendedName>
        <fullName evidence="3">Glutamine--fructose-6-phosphate aminotransferase [isomerizing]</fullName>
        <ecNumber evidence="2">2.6.1.16</ecNumber>
    </recommendedName>
</protein>
<dbReference type="GO" id="GO:0006047">
    <property type="term" value="P:UDP-N-acetylglucosamine metabolic process"/>
    <property type="evidence" value="ECO:0007669"/>
    <property type="project" value="TreeGrafter"/>
</dbReference>
<evidence type="ECO:0000313" key="6">
    <source>
        <dbReference type="Proteomes" id="UP000180057"/>
    </source>
</evidence>
<evidence type="ECO:0000256" key="3">
    <source>
        <dbReference type="ARBA" id="ARBA00016090"/>
    </source>
</evidence>
<comment type="catalytic activity">
    <reaction evidence="1">
        <text>D-fructose 6-phosphate + L-glutamine = D-glucosamine 6-phosphate + L-glutamate</text>
        <dbReference type="Rhea" id="RHEA:13237"/>
        <dbReference type="ChEBI" id="CHEBI:29985"/>
        <dbReference type="ChEBI" id="CHEBI:58359"/>
        <dbReference type="ChEBI" id="CHEBI:58725"/>
        <dbReference type="ChEBI" id="CHEBI:61527"/>
        <dbReference type="EC" id="2.6.1.16"/>
    </reaction>
</comment>
<dbReference type="SUPFAM" id="SSF53697">
    <property type="entry name" value="SIS domain"/>
    <property type="match status" value="1"/>
</dbReference>
<reference evidence="5 6" key="1">
    <citation type="submission" date="2016-10" db="EMBL/GenBank/DDBJ databases">
        <title>Draft genome sequences of four alkaliphilic bacteria belonging to the Anaerobacillus genus.</title>
        <authorList>
            <person name="Bassil N.M."/>
            <person name="Lloyd J.R."/>
        </authorList>
    </citation>
    <scope>NUCLEOTIDE SEQUENCE [LARGE SCALE GENOMIC DNA]</scope>
    <source>
        <strain evidence="5 6">DSM 22531</strain>
    </source>
</reference>
<feature type="domain" description="SIS" evidence="4">
    <location>
        <begin position="1"/>
        <end position="65"/>
    </location>
</feature>
<dbReference type="PANTHER" id="PTHR10937:SF0">
    <property type="entry name" value="GLUTAMINE--FRUCTOSE-6-PHOSPHATE TRANSAMINASE (ISOMERIZING)"/>
    <property type="match status" value="1"/>
</dbReference>
<evidence type="ECO:0000256" key="2">
    <source>
        <dbReference type="ARBA" id="ARBA00012916"/>
    </source>
</evidence>
<dbReference type="STRING" id="472963.BKP45_02240"/>
<gene>
    <name evidence="5" type="ORF">BKP45_02240</name>
</gene>
<accession>A0A1S2MA06</accession>
<name>A0A1S2MA06_9BACI</name>
<dbReference type="AlphaFoldDB" id="A0A1S2MA06"/>
<dbReference type="GO" id="GO:0097367">
    <property type="term" value="F:carbohydrate derivative binding"/>
    <property type="evidence" value="ECO:0007669"/>
    <property type="project" value="InterPro"/>
</dbReference>
<keyword evidence="6" id="KW-1185">Reference proteome</keyword>
<dbReference type="Pfam" id="PF01380">
    <property type="entry name" value="SIS"/>
    <property type="match status" value="1"/>
</dbReference>
<evidence type="ECO:0000313" key="5">
    <source>
        <dbReference type="EMBL" id="OIJ21578.1"/>
    </source>
</evidence>
<organism evidence="5 6">
    <name type="scientific">Anaerobacillus alkalidiazotrophicus</name>
    <dbReference type="NCBI Taxonomy" id="472963"/>
    <lineage>
        <taxon>Bacteria</taxon>
        <taxon>Bacillati</taxon>
        <taxon>Bacillota</taxon>
        <taxon>Bacilli</taxon>
        <taxon>Bacillales</taxon>
        <taxon>Bacillaceae</taxon>
        <taxon>Anaerobacillus</taxon>
    </lineage>
</organism>
<dbReference type="GO" id="GO:0006002">
    <property type="term" value="P:fructose 6-phosphate metabolic process"/>
    <property type="evidence" value="ECO:0007669"/>
    <property type="project" value="TreeGrafter"/>
</dbReference>
<dbReference type="EC" id="2.6.1.16" evidence="2"/>
<proteinExistence type="predicted"/>
<dbReference type="GO" id="GO:0006487">
    <property type="term" value="P:protein N-linked glycosylation"/>
    <property type="evidence" value="ECO:0007669"/>
    <property type="project" value="TreeGrafter"/>
</dbReference>
<dbReference type="GO" id="GO:0004360">
    <property type="term" value="F:glutamine-fructose-6-phosphate transaminase (isomerizing) activity"/>
    <property type="evidence" value="ECO:0007669"/>
    <property type="project" value="UniProtKB-EC"/>
</dbReference>
<dbReference type="Gene3D" id="3.40.50.10490">
    <property type="entry name" value="Glucose-6-phosphate isomerase like protein, domain 1"/>
    <property type="match status" value="1"/>
</dbReference>
<dbReference type="EMBL" id="MLQS01000001">
    <property type="protein sequence ID" value="OIJ21578.1"/>
    <property type="molecule type" value="Genomic_DNA"/>
</dbReference>
<sequence length="95" mass="10347">MKKLGYPALTITNVPGSTLSRGVDYKLHTCGGPEIDVTSTKAYTAQMAVLSLLAVDSAKAQEMNLIAYYAALQKLRCRQAKKTCQKCESGINNYK</sequence>
<dbReference type="InterPro" id="IPR001347">
    <property type="entry name" value="SIS_dom"/>
</dbReference>
<dbReference type="InterPro" id="IPR046348">
    <property type="entry name" value="SIS_dom_sf"/>
</dbReference>
<dbReference type="GO" id="GO:0005829">
    <property type="term" value="C:cytosol"/>
    <property type="evidence" value="ECO:0007669"/>
    <property type="project" value="TreeGrafter"/>
</dbReference>
<dbReference type="PANTHER" id="PTHR10937">
    <property type="entry name" value="GLUCOSAMINE--FRUCTOSE-6-PHOSPHATE AMINOTRANSFERASE, ISOMERIZING"/>
    <property type="match status" value="1"/>
</dbReference>
<comment type="caution">
    <text evidence="5">The sequence shown here is derived from an EMBL/GenBank/DDBJ whole genome shotgun (WGS) entry which is preliminary data.</text>
</comment>
<evidence type="ECO:0000256" key="1">
    <source>
        <dbReference type="ARBA" id="ARBA00001031"/>
    </source>
</evidence>
<evidence type="ECO:0000259" key="4">
    <source>
        <dbReference type="PROSITE" id="PS51464"/>
    </source>
</evidence>
<dbReference type="Proteomes" id="UP000180057">
    <property type="component" value="Unassembled WGS sequence"/>
</dbReference>
<dbReference type="PROSITE" id="PS51464">
    <property type="entry name" value="SIS"/>
    <property type="match status" value="1"/>
</dbReference>